<evidence type="ECO:0000313" key="2">
    <source>
        <dbReference type="EMBL" id="EYB67469.1"/>
    </source>
</evidence>
<protein>
    <submittedName>
        <fullName evidence="2">Uncharacterized protein</fullName>
    </submittedName>
</protein>
<dbReference type="Gene3D" id="2.60.40.10">
    <property type="entry name" value="Immunoglobulins"/>
    <property type="match status" value="1"/>
</dbReference>
<dbReference type="Pfam" id="PF17957">
    <property type="entry name" value="Big_7"/>
    <property type="match status" value="1"/>
</dbReference>
<comment type="caution">
    <text evidence="2">The sequence shown here is derived from an EMBL/GenBank/DDBJ whole genome shotgun (WGS) entry which is preliminary data.</text>
</comment>
<dbReference type="EMBL" id="JHAC01000038">
    <property type="protein sequence ID" value="EYB67469.1"/>
    <property type="molecule type" value="Genomic_DNA"/>
</dbReference>
<dbReference type="PROSITE" id="PS51257">
    <property type="entry name" value="PROKAR_LIPOPROTEIN"/>
    <property type="match status" value="1"/>
</dbReference>
<dbReference type="RefSeq" id="WP_034358450.1">
    <property type="nucleotide sequence ID" value="NZ_JHAC01000038.1"/>
</dbReference>
<proteinExistence type="predicted"/>
<gene>
    <name evidence="2" type="ORF">DEIPH_ctg040orf0033</name>
</gene>
<accession>A0A016QNX4</accession>
<organism evidence="2 3">
    <name type="scientific">Deinococcus phoenicis</name>
    <dbReference type="NCBI Taxonomy" id="1476583"/>
    <lineage>
        <taxon>Bacteria</taxon>
        <taxon>Thermotogati</taxon>
        <taxon>Deinococcota</taxon>
        <taxon>Deinococci</taxon>
        <taxon>Deinococcales</taxon>
        <taxon>Deinococcaceae</taxon>
        <taxon>Deinococcus</taxon>
    </lineage>
</organism>
<dbReference type="PATRIC" id="fig|1476583.3.peg.2454"/>
<evidence type="ECO:0000313" key="3">
    <source>
        <dbReference type="Proteomes" id="UP000020492"/>
    </source>
</evidence>
<dbReference type="InterPro" id="IPR013783">
    <property type="entry name" value="Ig-like_fold"/>
</dbReference>
<keyword evidence="1" id="KW-0732">Signal</keyword>
<name>A0A016QNX4_9DEIO</name>
<dbReference type="eggNOG" id="COG1404">
    <property type="taxonomic scope" value="Bacteria"/>
</dbReference>
<reference evidence="2 3" key="1">
    <citation type="submission" date="2014-03" db="EMBL/GenBank/DDBJ databases">
        <title>Draft genome sequence of Deinococcus phoenicis 1P10ME.</title>
        <authorList>
            <person name="Stepanov V.G."/>
            <person name="Vaishampayan P."/>
            <person name="Venkateswaran K."/>
            <person name="Fox G.E."/>
        </authorList>
    </citation>
    <scope>NUCLEOTIDE SEQUENCE [LARGE SCALE GENOMIC DNA]</scope>
    <source>
        <strain evidence="2 3">1P10ME</strain>
    </source>
</reference>
<feature type="signal peptide" evidence="1">
    <location>
        <begin position="1"/>
        <end position="19"/>
    </location>
</feature>
<dbReference type="OrthoDB" id="72419at2"/>
<feature type="chain" id="PRO_5001488252" evidence="1">
    <location>
        <begin position="20"/>
        <end position="299"/>
    </location>
</feature>
<keyword evidence="3" id="KW-1185">Reference proteome</keyword>
<dbReference type="STRING" id="1476583.DEIPH_ctg040orf0033"/>
<sequence length="299" mass="31038">MKKLALPFLSAALLLAACGGDPRPTADTTPPTVALQATQSGTTVNLTATATDNVGVTKVEFYRGNTLLSADTTVPYTASLPVTSADNGAVNFTARAYDAAGNQGQAGAQVTVNIPRAGTLYQGVWGWAVADASTGDIIETGAMVLVDEGDHEGRKVAVGAYTNTAQSQTGASLLGPITAAGELETIFSYDLNTEDPRAYLVAIDDDGQLEATEDGPAFFGAGALFDRATQQPNRAVDVLLLQLDDEVPAGQDAQATAKRNARALAASTLRHQFRTASGLQAQTLKTGALQQAARDILRR</sequence>
<dbReference type="AlphaFoldDB" id="A0A016QNX4"/>
<evidence type="ECO:0000256" key="1">
    <source>
        <dbReference type="SAM" id="SignalP"/>
    </source>
</evidence>
<dbReference type="Proteomes" id="UP000020492">
    <property type="component" value="Unassembled WGS sequence"/>
</dbReference>